<dbReference type="Gene3D" id="3.90.550.10">
    <property type="entry name" value="Spore Coat Polysaccharide Biosynthesis Protein SpsA, Chain A"/>
    <property type="match status" value="1"/>
</dbReference>
<dbReference type="InterPro" id="IPR001173">
    <property type="entry name" value="Glyco_trans_2-like"/>
</dbReference>
<dbReference type="CDD" id="cd04186">
    <property type="entry name" value="GT_2_like_c"/>
    <property type="match status" value="1"/>
</dbReference>
<keyword evidence="3" id="KW-0808">Transferase</keyword>
<keyword evidence="2" id="KW-0328">Glycosyltransferase</keyword>
<dbReference type="PANTHER" id="PTHR43179">
    <property type="entry name" value="RHAMNOSYLTRANSFERASE WBBL"/>
    <property type="match status" value="1"/>
</dbReference>
<organism evidence="5 6">
    <name type="scientific">Candidatus Woesebacteria bacterium RIFCSPHIGHO2_01_FULL_44_21</name>
    <dbReference type="NCBI Taxonomy" id="1802503"/>
    <lineage>
        <taxon>Bacteria</taxon>
        <taxon>Candidatus Woeseibacteriota</taxon>
    </lineage>
</organism>
<protein>
    <recommendedName>
        <fullName evidence="4">Glycosyltransferase 2-like domain-containing protein</fullName>
    </recommendedName>
</protein>
<dbReference type="PANTHER" id="PTHR43179:SF12">
    <property type="entry name" value="GALACTOFURANOSYLTRANSFERASE GLFT2"/>
    <property type="match status" value="1"/>
</dbReference>
<proteinExistence type="inferred from homology"/>
<dbReference type="GO" id="GO:0016757">
    <property type="term" value="F:glycosyltransferase activity"/>
    <property type="evidence" value="ECO:0007669"/>
    <property type="project" value="UniProtKB-KW"/>
</dbReference>
<reference evidence="5 6" key="1">
    <citation type="journal article" date="2016" name="Nat. Commun.">
        <title>Thousands of microbial genomes shed light on interconnected biogeochemical processes in an aquifer system.</title>
        <authorList>
            <person name="Anantharaman K."/>
            <person name="Brown C.T."/>
            <person name="Hug L.A."/>
            <person name="Sharon I."/>
            <person name="Castelle C.J."/>
            <person name="Probst A.J."/>
            <person name="Thomas B.C."/>
            <person name="Singh A."/>
            <person name="Wilkins M.J."/>
            <person name="Karaoz U."/>
            <person name="Brodie E.L."/>
            <person name="Williams K.H."/>
            <person name="Hubbard S.S."/>
            <person name="Banfield J.F."/>
        </authorList>
    </citation>
    <scope>NUCLEOTIDE SEQUENCE [LARGE SCALE GENOMIC DNA]</scope>
</reference>
<evidence type="ECO:0000313" key="5">
    <source>
        <dbReference type="EMBL" id="OGM31956.1"/>
    </source>
</evidence>
<evidence type="ECO:0000259" key="4">
    <source>
        <dbReference type="Pfam" id="PF00535"/>
    </source>
</evidence>
<dbReference type="SUPFAM" id="SSF53448">
    <property type="entry name" value="Nucleotide-diphospho-sugar transferases"/>
    <property type="match status" value="1"/>
</dbReference>
<sequence>MTNRRVFVIILNWNRKEDTVECLKSIRKLQITNYKLQILVVDNGSTDGSVDAFRKIKDVVLIENKKNLGFAEGNNVGIKHAIKNGADYVLVLNNDTILDKDMLVQLIKAAEKYRDGGVFCPKIYFAKGFEFHKGKYKKSDPGKVIWAAGGQIDWDNVYGTNRGVDEVDHGQYERVEKIDFASGACVLYRVDALKRAGLFNDSYFMYIEDLELSTRMAKKGWKTYYIPKAVLWHKVAQSSAIGSSLNDYFITRNRMLFGMKYAPLRARFALLREALKFLLYGRNWQRIGVIDYITGNLWKGSWK</sequence>
<evidence type="ECO:0000256" key="3">
    <source>
        <dbReference type="ARBA" id="ARBA00022679"/>
    </source>
</evidence>
<dbReference type="InterPro" id="IPR029044">
    <property type="entry name" value="Nucleotide-diphossugar_trans"/>
</dbReference>
<name>A0A1F7YX80_9BACT</name>
<dbReference type="Pfam" id="PF00535">
    <property type="entry name" value="Glycos_transf_2"/>
    <property type="match status" value="1"/>
</dbReference>
<dbReference type="Proteomes" id="UP000178870">
    <property type="component" value="Unassembled WGS sequence"/>
</dbReference>
<gene>
    <name evidence="5" type="ORF">A2803_02610</name>
</gene>
<evidence type="ECO:0000313" key="6">
    <source>
        <dbReference type="Proteomes" id="UP000178870"/>
    </source>
</evidence>
<accession>A0A1F7YX80</accession>
<feature type="domain" description="Glycosyltransferase 2-like" evidence="4">
    <location>
        <begin position="8"/>
        <end position="194"/>
    </location>
</feature>
<dbReference type="AlphaFoldDB" id="A0A1F7YX80"/>
<evidence type="ECO:0000256" key="1">
    <source>
        <dbReference type="ARBA" id="ARBA00006739"/>
    </source>
</evidence>
<dbReference type="EMBL" id="MGGP01000019">
    <property type="protein sequence ID" value="OGM31956.1"/>
    <property type="molecule type" value="Genomic_DNA"/>
</dbReference>
<comment type="similarity">
    <text evidence="1">Belongs to the glycosyltransferase 2 family.</text>
</comment>
<comment type="caution">
    <text evidence="5">The sequence shown here is derived from an EMBL/GenBank/DDBJ whole genome shotgun (WGS) entry which is preliminary data.</text>
</comment>
<evidence type="ECO:0000256" key="2">
    <source>
        <dbReference type="ARBA" id="ARBA00022676"/>
    </source>
</evidence>